<dbReference type="Proteomes" id="UP000610760">
    <property type="component" value="Unassembled WGS sequence"/>
</dbReference>
<comment type="caution">
    <text evidence="1">The sequence shown here is derived from an EMBL/GenBank/DDBJ whole genome shotgun (WGS) entry which is preliminary data.</text>
</comment>
<dbReference type="AlphaFoldDB" id="A0A926I688"/>
<evidence type="ECO:0000313" key="1">
    <source>
        <dbReference type="EMBL" id="MBC8558734.1"/>
    </source>
</evidence>
<dbReference type="RefSeq" id="WP_249293619.1">
    <property type="nucleotide sequence ID" value="NZ_JACRSV010000001.1"/>
</dbReference>
<name>A0A926I688_9FIRM</name>
<sequence length="129" mass="15340">MEKMCDLAEFDVYSLADPEYFDWDKSFLAHGEAVVLIDKDKLGWMNPRQKIRYEGFLRTILDRCKTAFFEQTTVYYSVSLDEIAPFSIGLYGLESRRLLNAFVCEELEDEQYWKVWKILSAYGLRLFFK</sequence>
<evidence type="ECO:0000313" key="2">
    <source>
        <dbReference type="Proteomes" id="UP000610760"/>
    </source>
</evidence>
<proteinExistence type="predicted"/>
<dbReference type="EMBL" id="JACRSV010000001">
    <property type="protein sequence ID" value="MBC8558734.1"/>
    <property type="molecule type" value="Genomic_DNA"/>
</dbReference>
<organism evidence="1 2">
    <name type="scientific">Fumia xinanensis</name>
    <dbReference type="NCBI Taxonomy" id="2763659"/>
    <lineage>
        <taxon>Bacteria</taxon>
        <taxon>Bacillati</taxon>
        <taxon>Bacillota</taxon>
        <taxon>Clostridia</taxon>
        <taxon>Eubacteriales</taxon>
        <taxon>Oscillospiraceae</taxon>
        <taxon>Fumia</taxon>
    </lineage>
</organism>
<keyword evidence="2" id="KW-1185">Reference proteome</keyword>
<gene>
    <name evidence="1" type="ORF">H8710_01490</name>
</gene>
<accession>A0A926I688</accession>
<reference evidence="1" key="1">
    <citation type="submission" date="2020-08" db="EMBL/GenBank/DDBJ databases">
        <title>Genome public.</title>
        <authorList>
            <person name="Liu C."/>
            <person name="Sun Q."/>
        </authorList>
    </citation>
    <scope>NUCLEOTIDE SEQUENCE</scope>
    <source>
        <strain evidence="1">NSJ-33</strain>
    </source>
</reference>
<protein>
    <submittedName>
        <fullName evidence="1">Uncharacterized protein</fullName>
    </submittedName>
</protein>